<keyword evidence="1" id="KW-1133">Transmembrane helix</keyword>
<evidence type="ECO:0000313" key="3">
    <source>
        <dbReference type="Proteomes" id="UP000326396"/>
    </source>
</evidence>
<keyword evidence="1" id="KW-0812">Transmembrane</keyword>
<dbReference type="Proteomes" id="UP000326396">
    <property type="component" value="Linkage Group LG16"/>
</dbReference>
<dbReference type="AlphaFoldDB" id="A0A5N6NZI3"/>
<reference evidence="2 3" key="1">
    <citation type="submission" date="2019-05" db="EMBL/GenBank/DDBJ databases">
        <title>Mikania micrantha, genome provides insights into the molecular mechanism of rapid growth.</title>
        <authorList>
            <person name="Liu B."/>
        </authorList>
    </citation>
    <scope>NUCLEOTIDE SEQUENCE [LARGE SCALE GENOMIC DNA]</scope>
    <source>
        <strain evidence="2">NLD-2019</strain>
        <tissue evidence="2">Leaf</tissue>
    </source>
</reference>
<keyword evidence="3" id="KW-1185">Reference proteome</keyword>
<dbReference type="OrthoDB" id="5964980at2759"/>
<name>A0A5N6NZI3_9ASTR</name>
<organism evidence="2 3">
    <name type="scientific">Mikania micrantha</name>
    <name type="common">bitter vine</name>
    <dbReference type="NCBI Taxonomy" id="192012"/>
    <lineage>
        <taxon>Eukaryota</taxon>
        <taxon>Viridiplantae</taxon>
        <taxon>Streptophyta</taxon>
        <taxon>Embryophyta</taxon>
        <taxon>Tracheophyta</taxon>
        <taxon>Spermatophyta</taxon>
        <taxon>Magnoliopsida</taxon>
        <taxon>eudicotyledons</taxon>
        <taxon>Gunneridae</taxon>
        <taxon>Pentapetalae</taxon>
        <taxon>asterids</taxon>
        <taxon>campanulids</taxon>
        <taxon>Asterales</taxon>
        <taxon>Asteraceae</taxon>
        <taxon>Asteroideae</taxon>
        <taxon>Heliantheae alliance</taxon>
        <taxon>Eupatorieae</taxon>
        <taxon>Mikania</taxon>
    </lineage>
</organism>
<proteinExistence type="predicted"/>
<protein>
    <submittedName>
        <fullName evidence="2">Uncharacterized protein</fullName>
    </submittedName>
</protein>
<comment type="caution">
    <text evidence="2">The sequence shown here is derived from an EMBL/GenBank/DDBJ whole genome shotgun (WGS) entry which is preliminary data.</text>
</comment>
<accession>A0A5N6NZI3</accession>
<evidence type="ECO:0000256" key="1">
    <source>
        <dbReference type="SAM" id="Phobius"/>
    </source>
</evidence>
<gene>
    <name evidence="2" type="ORF">E3N88_16211</name>
</gene>
<feature type="transmembrane region" description="Helical" evidence="1">
    <location>
        <begin position="292"/>
        <end position="312"/>
    </location>
</feature>
<dbReference type="EMBL" id="SZYD01000008">
    <property type="protein sequence ID" value="KAD5508508.1"/>
    <property type="molecule type" value="Genomic_DNA"/>
</dbReference>
<keyword evidence="1" id="KW-0472">Membrane</keyword>
<evidence type="ECO:0000313" key="2">
    <source>
        <dbReference type="EMBL" id="KAD5508508.1"/>
    </source>
</evidence>
<sequence length="322" mass="36045">MKVYYRKRKRGETSQIDHIPKFFQLPRTASVSKPRTEFDLPICSFKELEPHNSNDIRSGVSVGCSDMPNATIKGTVGPFSSGSTRRQYKRRKTMTNGSQLLVSDVKLLGQEAHVLHIKEHPRSCKSSFGFPEGDDGVNHHDKLQGKGKHHVEDEIEEDIGVSDDEGDEHLILHLQGFKTSLWCEQLPMLPGYTTICLTLFNSKDFREFGRLEHREQVEASGLVQRPEAILKGEKFALLGEIGSFIINLKPPARGCNNPNNPTTSGPFRRCTKAITLRSASTKKATPSRSGRIILSISAGTVMYIFDFLLMIWPGRPDFGFSS</sequence>